<dbReference type="GO" id="GO:0003924">
    <property type="term" value="F:GTPase activity"/>
    <property type="evidence" value="ECO:0007669"/>
    <property type="project" value="InterPro"/>
</dbReference>
<gene>
    <name evidence="6" type="ORF">Nepgr_022724</name>
</gene>
<evidence type="ECO:0000259" key="5">
    <source>
        <dbReference type="SMART" id="SM00053"/>
    </source>
</evidence>
<dbReference type="SUPFAM" id="SSF52540">
    <property type="entry name" value="P-loop containing nucleoside triphosphate hydrolases"/>
    <property type="match status" value="1"/>
</dbReference>
<proteinExistence type="predicted"/>
<name>A0AAD3T2L2_NEPGR</name>
<dbReference type="PROSITE" id="PS51375">
    <property type="entry name" value="PPR"/>
    <property type="match status" value="1"/>
</dbReference>
<dbReference type="InterPro" id="IPR002885">
    <property type="entry name" value="PPR_rpt"/>
</dbReference>
<dbReference type="GO" id="GO:0016020">
    <property type="term" value="C:membrane"/>
    <property type="evidence" value="ECO:0007669"/>
    <property type="project" value="TreeGrafter"/>
</dbReference>
<evidence type="ECO:0000313" key="7">
    <source>
        <dbReference type="Proteomes" id="UP001279734"/>
    </source>
</evidence>
<dbReference type="PANTHER" id="PTHR11566:SF21">
    <property type="entry name" value="DYNAMIN RELATED PROTEIN 1, ISOFORM A"/>
    <property type="match status" value="1"/>
</dbReference>
<feature type="repeat" description="PPR" evidence="4">
    <location>
        <begin position="11"/>
        <end position="45"/>
    </location>
</feature>
<dbReference type="Gene3D" id="3.40.50.300">
    <property type="entry name" value="P-loop containing nucleotide triphosphate hydrolases"/>
    <property type="match status" value="2"/>
</dbReference>
<evidence type="ECO:0000313" key="6">
    <source>
        <dbReference type="EMBL" id="GMH20882.1"/>
    </source>
</evidence>
<dbReference type="InterPro" id="IPR027417">
    <property type="entry name" value="P-loop_NTPase"/>
</dbReference>
<keyword evidence="3" id="KW-0342">GTP-binding</keyword>
<dbReference type="InterPro" id="IPR011990">
    <property type="entry name" value="TPR-like_helical_dom_sf"/>
</dbReference>
<dbReference type="Proteomes" id="UP001279734">
    <property type="component" value="Unassembled WGS sequence"/>
</dbReference>
<dbReference type="Pfam" id="PF13041">
    <property type="entry name" value="PPR_2"/>
    <property type="match status" value="1"/>
</dbReference>
<keyword evidence="7" id="KW-1185">Reference proteome</keyword>
<keyword evidence="1" id="KW-0677">Repeat</keyword>
<dbReference type="InterPro" id="IPR001401">
    <property type="entry name" value="Dynamin_GTPase"/>
</dbReference>
<comment type="caution">
    <text evidence="6">The sequence shown here is derived from an EMBL/GenBank/DDBJ whole genome shotgun (WGS) entry which is preliminary data.</text>
</comment>
<dbReference type="Pfam" id="PF01031">
    <property type="entry name" value="Dynamin_M"/>
    <property type="match status" value="1"/>
</dbReference>
<dbReference type="InterPro" id="IPR022812">
    <property type="entry name" value="Dynamin"/>
</dbReference>
<accession>A0AAD3T2L2</accession>
<dbReference type="PANTHER" id="PTHR11566">
    <property type="entry name" value="DYNAMIN"/>
    <property type="match status" value="1"/>
</dbReference>
<dbReference type="GO" id="GO:0005525">
    <property type="term" value="F:GTP binding"/>
    <property type="evidence" value="ECO:0007669"/>
    <property type="project" value="InterPro"/>
</dbReference>
<evidence type="ECO:0000256" key="3">
    <source>
        <dbReference type="ARBA" id="ARBA00023134"/>
    </source>
</evidence>
<dbReference type="NCBIfam" id="TIGR00756">
    <property type="entry name" value="PPR"/>
    <property type="match status" value="1"/>
</dbReference>
<evidence type="ECO:0000256" key="4">
    <source>
        <dbReference type="PROSITE-ProRule" id="PRU00708"/>
    </source>
</evidence>
<dbReference type="AlphaFoldDB" id="A0AAD3T2L2"/>
<evidence type="ECO:0000256" key="1">
    <source>
        <dbReference type="ARBA" id="ARBA00022737"/>
    </source>
</evidence>
<evidence type="ECO:0000256" key="2">
    <source>
        <dbReference type="ARBA" id="ARBA00022741"/>
    </source>
</evidence>
<reference evidence="6" key="1">
    <citation type="submission" date="2023-05" db="EMBL/GenBank/DDBJ databases">
        <title>Nepenthes gracilis genome sequencing.</title>
        <authorList>
            <person name="Fukushima K."/>
        </authorList>
    </citation>
    <scope>NUCLEOTIDE SEQUENCE</scope>
    <source>
        <strain evidence="6">SING2019-196</strain>
    </source>
</reference>
<dbReference type="EMBL" id="BSYO01000022">
    <property type="protein sequence ID" value="GMH20882.1"/>
    <property type="molecule type" value="Genomic_DNA"/>
</dbReference>
<keyword evidence="2" id="KW-0547">Nucleotide-binding</keyword>
<dbReference type="GO" id="GO:0005874">
    <property type="term" value="C:microtubule"/>
    <property type="evidence" value="ECO:0007669"/>
    <property type="project" value="TreeGrafter"/>
</dbReference>
<dbReference type="GO" id="GO:0005737">
    <property type="term" value="C:cytoplasm"/>
    <property type="evidence" value="ECO:0007669"/>
    <property type="project" value="TreeGrafter"/>
</dbReference>
<sequence>MDMYCHGLKPDAVTYRSLINGLCKVGKISAALEIHDQMLEDGIIPSVTTYNIILKAMLRTGVPGYSSERRKLSAIRSFKNGSDIFDGIFTCYAVVLAIFVVVAETEWGFVVKFWKAETDREAGANKGVSDKQIHLKIFSPNVLDITLVDLPDITKFRLDIIDRGTDARNFLLGKVIPLKLGYVGVVNRSQEDIMLNRSVKDALVAEEKFFRSHPLAKKLNQILVQHIRAVLPSLKISTQLVYVAKEHASYGETVESKGAWISCKSWTRSDTTLFILVSIVFV</sequence>
<protein>
    <recommendedName>
        <fullName evidence="5">Dynamin GTPase domain-containing protein</fullName>
    </recommendedName>
</protein>
<dbReference type="InterPro" id="IPR000375">
    <property type="entry name" value="Dynamin_stalk"/>
</dbReference>
<dbReference type="SMART" id="SM00053">
    <property type="entry name" value="DYNc"/>
    <property type="match status" value="1"/>
</dbReference>
<feature type="domain" description="Dynamin GTPase" evidence="5">
    <location>
        <begin position="40"/>
        <end position="197"/>
    </location>
</feature>
<organism evidence="6 7">
    <name type="scientific">Nepenthes gracilis</name>
    <name type="common">Slender pitcher plant</name>
    <dbReference type="NCBI Taxonomy" id="150966"/>
    <lineage>
        <taxon>Eukaryota</taxon>
        <taxon>Viridiplantae</taxon>
        <taxon>Streptophyta</taxon>
        <taxon>Embryophyta</taxon>
        <taxon>Tracheophyta</taxon>
        <taxon>Spermatophyta</taxon>
        <taxon>Magnoliopsida</taxon>
        <taxon>eudicotyledons</taxon>
        <taxon>Gunneridae</taxon>
        <taxon>Pentapetalae</taxon>
        <taxon>Caryophyllales</taxon>
        <taxon>Nepenthaceae</taxon>
        <taxon>Nepenthes</taxon>
    </lineage>
</organism>
<dbReference type="Gene3D" id="1.25.40.10">
    <property type="entry name" value="Tetratricopeptide repeat domain"/>
    <property type="match status" value="1"/>
</dbReference>
<dbReference type="GO" id="GO:0008017">
    <property type="term" value="F:microtubule binding"/>
    <property type="evidence" value="ECO:0007669"/>
    <property type="project" value="TreeGrafter"/>
</dbReference>